<dbReference type="FunFam" id="3.30.1330.10:FF:000004">
    <property type="entry name" value="Phosphoribosylformylglycinamidine synthase subunit PurL"/>
    <property type="match status" value="1"/>
</dbReference>
<dbReference type="InterPro" id="IPR010074">
    <property type="entry name" value="PRibForGlyAmidine_synth_PurL"/>
</dbReference>
<dbReference type="Pfam" id="PF02769">
    <property type="entry name" value="AIRS_C"/>
    <property type="match status" value="2"/>
</dbReference>
<dbReference type="InterPro" id="IPR036676">
    <property type="entry name" value="PurM-like_C_sf"/>
</dbReference>
<dbReference type="InterPro" id="IPR016188">
    <property type="entry name" value="PurM-like_N"/>
</dbReference>
<gene>
    <name evidence="8" type="primary">purL</name>
    <name evidence="12" type="ORF">Cylst_0218</name>
</gene>
<feature type="binding site" evidence="8">
    <location>
        <position position="564"/>
    </location>
    <ligand>
        <name>substrate</name>
    </ligand>
</feature>
<dbReference type="HOGENOM" id="CLU_003100_0_1_3"/>
<organism evidence="12 13">
    <name type="scientific">Cylindrospermum stagnale PCC 7417</name>
    <dbReference type="NCBI Taxonomy" id="56107"/>
    <lineage>
        <taxon>Bacteria</taxon>
        <taxon>Bacillati</taxon>
        <taxon>Cyanobacteriota</taxon>
        <taxon>Cyanophyceae</taxon>
        <taxon>Nostocales</taxon>
        <taxon>Nostocaceae</taxon>
        <taxon>Cylindrospermum</taxon>
    </lineage>
</organism>
<comment type="subcellular location">
    <subcellularLocation>
        <location evidence="8">Cytoplasm</location>
    </subcellularLocation>
</comment>
<evidence type="ECO:0000259" key="10">
    <source>
        <dbReference type="Pfam" id="PF02769"/>
    </source>
</evidence>
<feature type="binding site" evidence="8">
    <location>
        <position position="117"/>
    </location>
    <ligand>
        <name>substrate</name>
    </ligand>
</feature>
<keyword evidence="2 8" id="KW-0436">Ligase</keyword>
<dbReference type="GO" id="GO:0005737">
    <property type="term" value="C:cytoplasm"/>
    <property type="evidence" value="ECO:0007669"/>
    <property type="project" value="UniProtKB-SubCell"/>
</dbReference>
<evidence type="ECO:0000259" key="11">
    <source>
        <dbReference type="Pfam" id="PF18072"/>
    </source>
</evidence>
<protein>
    <recommendedName>
        <fullName evidence="8">Phosphoribosylformylglycinamidine synthase subunit PurL</fullName>
        <shortName evidence="8">FGAM synthase</shortName>
        <ecNumber evidence="8">6.3.5.3</ecNumber>
    </recommendedName>
    <alternativeName>
        <fullName evidence="8">Formylglycinamide ribonucleotide amidotransferase subunit II</fullName>
        <shortName evidence="8">FGAR amidotransferase II</shortName>
        <shortName evidence="8">FGAR-AT II</shortName>
    </alternativeName>
    <alternativeName>
        <fullName evidence="8">Glutamine amidotransferase PurL</fullName>
    </alternativeName>
    <alternativeName>
        <fullName evidence="8">Phosphoribosylformylglycinamidine synthase subunit II</fullName>
    </alternativeName>
</protein>
<evidence type="ECO:0000256" key="1">
    <source>
        <dbReference type="ARBA" id="ARBA00022490"/>
    </source>
</evidence>
<dbReference type="EMBL" id="CP003642">
    <property type="protein sequence ID" value="AFZ22593.1"/>
    <property type="molecule type" value="Genomic_DNA"/>
</dbReference>
<feature type="active site" evidence="8">
    <location>
        <position position="50"/>
    </location>
</feature>
<feature type="domain" description="PurM-like N-terminal" evidence="9">
    <location>
        <begin position="456"/>
        <end position="591"/>
    </location>
</feature>
<keyword evidence="13" id="KW-1185">Reference proteome</keyword>
<accession>K9WR03</accession>
<keyword evidence="3 8" id="KW-0479">Metal-binding</keyword>
<comment type="function">
    <text evidence="8">Part of the phosphoribosylformylglycinamidine synthase complex involved in the purines biosynthetic pathway. Catalyzes the ATP-dependent conversion of formylglycinamide ribonucleotide (FGAR) and glutamine to yield formylglycinamidine ribonucleotide (FGAM) and glutamate. The FGAM synthase complex is composed of three subunits. PurQ produces an ammonia molecule by converting glutamine to glutamate. PurL transfers the ammonia molecule to FGAR to form FGAM in an ATP-dependent manner. PurS interacts with PurQ and PurL and is thought to assist in the transfer of the ammonia molecule from PurQ to PurL.</text>
</comment>
<feature type="binding site" evidence="8">
    <location>
        <begin position="95"/>
        <end position="98"/>
    </location>
    <ligand>
        <name>substrate</name>
    </ligand>
</feature>
<dbReference type="Proteomes" id="UP000010475">
    <property type="component" value="Chromosome"/>
</dbReference>
<feature type="binding site" evidence="8">
    <location>
        <position position="53"/>
    </location>
    <ligand>
        <name>ATP</name>
        <dbReference type="ChEBI" id="CHEBI:30616"/>
    </ligand>
</feature>
<dbReference type="PANTHER" id="PTHR43555:SF1">
    <property type="entry name" value="PHOSPHORIBOSYLFORMYLGLYCINAMIDINE SYNTHASE SUBUNIT PURL"/>
    <property type="match status" value="1"/>
</dbReference>
<dbReference type="PANTHER" id="PTHR43555">
    <property type="entry name" value="PHOSPHORIBOSYLFORMYLGLYCINAMIDINE SYNTHASE SUBUNIT PURL"/>
    <property type="match status" value="1"/>
</dbReference>
<feature type="binding site" evidence="8">
    <location>
        <position position="524"/>
    </location>
    <ligand>
        <name>ATP</name>
        <dbReference type="ChEBI" id="CHEBI:30616"/>
    </ligand>
</feature>
<feature type="binding site" evidence="8">
    <location>
        <position position="92"/>
    </location>
    <ligand>
        <name>ATP</name>
        <dbReference type="ChEBI" id="CHEBI:30616"/>
    </ligand>
</feature>
<feature type="binding site" evidence="8">
    <location>
        <position position="562"/>
    </location>
    <ligand>
        <name>Mg(2+)</name>
        <dbReference type="ChEBI" id="CHEBI:18420"/>
        <label>1</label>
    </ligand>
</feature>
<comment type="catalytic activity">
    <reaction evidence="8">
        <text>N(2)-formyl-N(1)-(5-phospho-beta-D-ribosyl)glycinamide + L-glutamine + ATP + H2O = 2-formamido-N(1)-(5-O-phospho-beta-D-ribosyl)acetamidine + L-glutamate + ADP + phosphate + H(+)</text>
        <dbReference type="Rhea" id="RHEA:17129"/>
        <dbReference type="ChEBI" id="CHEBI:15377"/>
        <dbReference type="ChEBI" id="CHEBI:15378"/>
        <dbReference type="ChEBI" id="CHEBI:29985"/>
        <dbReference type="ChEBI" id="CHEBI:30616"/>
        <dbReference type="ChEBI" id="CHEBI:43474"/>
        <dbReference type="ChEBI" id="CHEBI:58359"/>
        <dbReference type="ChEBI" id="CHEBI:147286"/>
        <dbReference type="ChEBI" id="CHEBI:147287"/>
        <dbReference type="ChEBI" id="CHEBI:456216"/>
        <dbReference type="EC" id="6.3.5.3"/>
    </reaction>
</comment>
<proteinExistence type="inferred from homology"/>
<feature type="binding site" evidence="8">
    <location>
        <position position="561"/>
    </location>
    <ligand>
        <name>ATP</name>
        <dbReference type="ChEBI" id="CHEBI:30616"/>
    </ligand>
</feature>
<evidence type="ECO:0000313" key="13">
    <source>
        <dbReference type="Proteomes" id="UP000010475"/>
    </source>
</evidence>
<evidence type="ECO:0000256" key="6">
    <source>
        <dbReference type="ARBA" id="ARBA00022840"/>
    </source>
</evidence>
<feature type="binding site" evidence="8">
    <location>
        <position position="269"/>
    </location>
    <ligand>
        <name>Mg(2+)</name>
        <dbReference type="ChEBI" id="CHEBI:18420"/>
        <label>2</label>
    </ligand>
</feature>
<dbReference type="NCBIfam" id="TIGR01736">
    <property type="entry name" value="FGAM_synth_II"/>
    <property type="match status" value="1"/>
</dbReference>
<dbReference type="eggNOG" id="COG0046">
    <property type="taxonomic scope" value="Bacteria"/>
</dbReference>
<feature type="binding site" evidence="8">
    <location>
        <position position="241"/>
    </location>
    <ligand>
        <name>substrate</name>
    </ligand>
</feature>
<feature type="active site" description="Proton acceptor" evidence="8">
    <location>
        <position position="96"/>
    </location>
</feature>
<dbReference type="Gene3D" id="3.30.1330.10">
    <property type="entry name" value="PurM-like, N-terminal domain"/>
    <property type="match status" value="2"/>
</dbReference>
<dbReference type="CDD" id="cd02203">
    <property type="entry name" value="PurL_repeat1"/>
    <property type="match status" value="1"/>
</dbReference>
<dbReference type="NCBIfam" id="NF002290">
    <property type="entry name" value="PRK01213.1"/>
    <property type="match status" value="1"/>
</dbReference>
<dbReference type="GO" id="GO:0004642">
    <property type="term" value="F:phosphoribosylformylglycinamidine synthase activity"/>
    <property type="evidence" value="ECO:0007669"/>
    <property type="project" value="UniProtKB-UniRule"/>
</dbReference>
<dbReference type="CDD" id="cd02204">
    <property type="entry name" value="PurL_repeat2"/>
    <property type="match status" value="1"/>
</dbReference>
<name>K9WR03_9NOST</name>
<dbReference type="InterPro" id="IPR010918">
    <property type="entry name" value="PurM-like_C_dom"/>
</dbReference>
<comment type="subunit">
    <text evidence="8">Monomer. Part of the FGAM synthase complex composed of 1 PurL, 1 PurQ and 2 PurS subunits.</text>
</comment>
<keyword evidence="1 8" id="KW-0963">Cytoplasm</keyword>
<dbReference type="RefSeq" id="WP_015205852.1">
    <property type="nucleotide sequence ID" value="NC_019757.1"/>
</dbReference>
<dbReference type="GO" id="GO:0006189">
    <property type="term" value="P:'de novo' IMP biosynthetic process"/>
    <property type="evidence" value="ECO:0007669"/>
    <property type="project" value="UniProtKB-UniRule"/>
</dbReference>
<evidence type="ECO:0000256" key="8">
    <source>
        <dbReference type="HAMAP-Rule" id="MF_00420"/>
    </source>
</evidence>
<feature type="domain" description="PurM-like C-terminal" evidence="10">
    <location>
        <begin position="605"/>
        <end position="756"/>
    </location>
</feature>
<comment type="pathway">
    <text evidence="8">Purine metabolism; IMP biosynthesis via de novo pathway; 5-amino-1-(5-phospho-D-ribosyl)imidazole from N(2)-formyl-N(1)-(5-phospho-D-ribosyl)glycinamide: step 1/2.</text>
</comment>
<dbReference type="UniPathway" id="UPA00074">
    <property type="reaction ID" value="UER00128"/>
</dbReference>
<dbReference type="PIRSF" id="PIRSF001587">
    <property type="entry name" value="FGAM_synthase_II"/>
    <property type="match status" value="1"/>
</dbReference>
<evidence type="ECO:0000313" key="12">
    <source>
        <dbReference type="EMBL" id="AFZ22593.1"/>
    </source>
</evidence>
<dbReference type="EC" id="6.3.5.3" evidence="8"/>
<evidence type="ECO:0000256" key="5">
    <source>
        <dbReference type="ARBA" id="ARBA00022755"/>
    </source>
</evidence>
<dbReference type="Pfam" id="PF00586">
    <property type="entry name" value="AIRS"/>
    <property type="match status" value="2"/>
</dbReference>
<keyword evidence="7 8" id="KW-0460">Magnesium</keyword>
<dbReference type="InterPro" id="IPR036921">
    <property type="entry name" value="PurM-like_N_sf"/>
</dbReference>
<dbReference type="GO" id="GO:0005524">
    <property type="term" value="F:ATP binding"/>
    <property type="evidence" value="ECO:0007669"/>
    <property type="project" value="UniProtKB-UniRule"/>
</dbReference>
<dbReference type="SUPFAM" id="SSF56042">
    <property type="entry name" value="PurM C-terminal domain-like"/>
    <property type="match status" value="2"/>
</dbReference>
<comment type="similarity">
    <text evidence="8">Belongs to the FGAMS family.</text>
</comment>
<evidence type="ECO:0000256" key="4">
    <source>
        <dbReference type="ARBA" id="ARBA00022741"/>
    </source>
</evidence>
<dbReference type="HAMAP" id="MF_00420">
    <property type="entry name" value="PurL_2"/>
    <property type="match status" value="1"/>
</dbReference>
<dbReference type="KEGG" id="csg:Cylst_0218"/>
<feature type="binding site" evidence="8">
    <location>
        <begin position="313"/>
        <end position="315"/>
    </location>
    <ligand>
        <name>substrate</name>
    </ligand>
</feature>
<dbReference type="PATRIC" id="fig|56107.3.peg.246"/>
<dbReference type="OrthoDB" id="9804441at2"/>
<feature type="domain" description="PurM-like N-terminal" evidence="9">
    <location>
        <begin position="75"/>
        <end position="190"/>
    </location>
</feature>
<evidence type="ECO:0000256" key="2">
    <source>
        <dbReference type="ARBA" id="ARBA00022598"/>
    </source>
</evidence>
<reference evidence="12 13" key="1">
    <citation type="submission" date="2012-06" db="EMBL/GenBank/DDBJ databases">
        <title>Finished chromosome of genome of Cylindrospermum stagnale PCC 7417.</title>
        <authorList>
            <consortium name="US DOE Joint Genome Institute"/>
            <person name="Gugger M."/>
            <person name="Coursin T."/>
            <person name="Rippka R."/>
            <person name="Tandeau De Marsac N."/>
            <person name="Huntemann M."/>
            <person name="Wei C.-L."/>
            <person name="Han J."/>
            <person name="Detter J.C."/>
            <person name="Han C."/>
            <person name="Tapia R."/>
            <person name="Chen A."/>
            <person name="Kyrpides N."/>
            <person name="Mavromatis K."/>
            <person name="Markowitz V."/>
            <person name="Szeto E."/>
            <person name="Ivanova N."/>
            <person name="Pagani I."/>
            <person name="Pati A."/>
            <person name="Goodwin L."/>
            <person name="Nordberg H.P."/>
            <person name="Cantor M.N."/>
            <person name="Hua S.X."/>
            <person name="Woyke T."/>
            <person name="Kerfeld C.A."/>
        </authorList>
    </citation>
    <scope>NUCLEOTIDE SEQUENCE [LARGE SCALE GENOMIC DNA]</scope>
    <source>
        <strain evidence="12 13">PCC 7417</strain>
    </source>
</reference>
<dbReference type="Pfam" id="PF18072">
    <property type="entry name" value="FGAR-AT_linker"/>
    <property type="match status" value="1"/>
</dbReference>
<dbReference type="AlphaFoldDB" id="K9WR03"/>
<dbReference type="GO" id="GO:0000287">
    <property type="term" value="F:magnesium ion binding"/>
    <property type="evidence" value="ECO:0007669"/>
    <property type="project" value="UniProtKB-UniRule"/>
</dbReference>
<feature type="binding site" evidence="8">
    <location>
        <position position="94"/>
    </location>
    <ligand>
        <name>Mg(2+)</name>
        <dbReference type="ChEBI" id="CHEBI:18420"/>
        <label>1</label>
    </ligand>
</feature>
<feature type="binding site" evidence="8">
    <location>
        <position position="118"/>
    </location>
    <ligand>
        <name>Mg(2+)</name>
        <dbReference type="ChEBI" id="CHEBI:18420"/>
        <label>2</label>
    </ligand>
</feature>
<keyword evidence="4 8" id="KW-0547">Nucleotide-binding</keyword>
<evidence type="ECO:0000256" key="7">
    <source>
        <dbReference type="ARBA" id="ARBA00022842"/>
    </source>
</evidence>
<comment type="caution">
    <text evidence="8">Lacks conserved residue(s) required for the propagation of feature annotation.</text>
</comment>
<keyword evidence="5 8" id="KW-0658">Purine biosynthesis</keyword>
<evidence type="ECO:0000259" key="9">
    <source>
        <dbReference type="Pfam" id="PF00586"/>
    </source>
</evidence>
<dbReference type="Gene3D" id="3.90.650.10">
    <property type="entry name" value="PurM-like C-terminal domain"/>
    <property type="match status" value="2"/>
</dbReference>
<evidence type="ECO:0000256" key="3">
    <source>
        <dbReference type="ARBA" id="ARBA00022723"/>
    </source>
</evidence>
<dbReference type="STRING" id="56107.Cylst_0218"/>
<feature type="domain" description="PurM-like C-terminal" evidence="10">
    <location>
        <begin position="204"/>
        <end position="354"/>
    </location>
</feature>
<feature type="domain" description="Phosphoribosylformylglycinamidine synthase linker" evidence="11">
    <location>
        <begin position="18"/>
        <end position="54"/>
    </location>
</feature>
<dbReference type="SUPFAM" id="SSF55326">
    <property type="entry name" value="PurM N-terminal domain-like"/>
    <property type="match status" value="2"/>
</dbReference>
<keyword evidence="6 8" id="KW-0067">ATP-binding</keyword>
<dbReference type="InterPro" id="IPR041609">
    <property type="entry name" value="PurL_linker"/>
</dbReference>
<sequence length="798" mass="85211">MTATAKNPFSPQEIAAEGLKPEEYTEIVRRLGRHPNKAELGMFGVMWSEHCCYKNSRPLLKQFPTTGPRILVGPGENAGVVDLGDGLQLAFKIESHNHPSAVEPFQGAATGVGGILRDIFTMGARPIALLNSLRFGSLEDAKTQRLFSGVVAGISHYGNCVGVPTVGGEVYFDPAYSGNPLVNVMALGLMETPEIVKSGASGLGNPVLYVGSTTGRDGMGGASFASAELSDASIDNRPAVQVGDPFLEKSLIEACLEAFKTGAVVAAQDMGAAGITCSTSEMAAKGGVGIELDLDKIPVRETGMVPYEYLLSESQERMLFVAHKGREQELIDIFHRWGLQAVVAGTVIAEPIVRILFQGGVAAEIPADALAENTPLYHRELLAEAPEYAQKAWQWTADSLPNCTAAGIEIGGSWQSWNDILLTLLDTPTIASKSWVYRQYDHQVQNNTVILPGGADAAVVRLRPLEGIQNSKFKIQNSISGVAATVDCNPRYVYLDPYEGAKAVVAEAARNLSCVGAEPLAVTDNLNFGSPEKPIGYWQLAEACRGLSEGCLELATPVTGGNVSLYNETLDGQGNPQPIYPTPVVGMVGLIPDLSKICGQGWQGVGDVIYLLGLPIAKSYPNLKSKIELGASEYLATIHGIVAGKPPRVDFDLERRVQKVCREGIRAGWVRSAHDSAEGGVAVALAESCLSGNLGAVINLEISANQSQRFDELLFGEGGGRILVSVASAQQEIWESYLQEHLGTEWHQLGTVTDAKAGMAIFTADNQTLIKVSIEDMSDRYSHAIARRLAIHTTTPQS</sequence>